<reference evidence="1 2" key="1">
    <citation type="journal article" date="2016" name="Nat. Commun.">
        <title>Thousands of microbial genomes shed light on interconnected biogeochemical processes in an aquifer system.</title>
        <authorList>
            <person name="Anantharaman K."/>
            <person name="Brown C.T."/>
            <person name="Hug L.A."/>
            <person name="Sharon I."/>
            <person name="Castelle C.J."/>
            <person name="Probst A.J."/>
            <person name="Thomas B.C."/>
            <person name="Singh A."/>
            <person name="Wilkins M.J."/>
            <person name="Karaoz U."/>
            <person name="Brodie E.L."/>
            <person name="Williams K.H."/>
            <person name="Hubbard S.S."/>
            <person name="Banfield J.F."/>
        </authorList>
    </citation>
    <scope>NUCLEOTIDE SEQUENCE [LARGE SCALE GENOMIC DNA]</scope>
</reference>
<sequence>MPFIRILIVILFLITSISTAFSNDIALLLSKANKLKYAEKYEVAEKLYDQILEADTQNKEALRGKADCRIMLEPIIPVQHLAIPAGYADPEYQELLQQFAGAKAPWDKRQLAIALDRYAVKYTGQVYSEDAGKKGKEAENIVNKAKKRIKSKKAAEPAYLETARELFQLQKEADRSWKGHGPEILGPALKKLDDSYAAEKLPNPSKPIILTLKIFPERPKEGEEVSITATLKNRSSFPVTLVDFQIEGQNYTLYTFEELKGEPLLPEQTISFNQNTYLPDLEPAISIRFYIIGFDDSQAHLWTQSISLASGLK</sequence>
<gene>
    <name evidence="1" type="ORF">A3H38_03655</name>
</gene>
<proteinExistence type="predicted"/>
<evidence type="ECO:0000313" key="2">
    <source>
        <dbReference type="Proteomes" id="UP000176938"/>
    </source>
</evidence>
<organism evidence="1 2">
    <name type="scientific">candidate division WOR-1 bacterium RIFCSPLOWO2_02_FULL_46_20</name>
    <dbReference type="NCBI Taxonomy" id="1802567"/>
    <lineage>
        <taxon>Bacteria</taxon>
        <taxon>Bacillati</taxon>
        <taxon>Saganbacteria</taxon>
    </lineage>
</organism>
<comment type="caution">
    <text evidence="1">The sequence shown here is derived from an EMBL/GenBank/DDBJ whole genome shotgun (WGS) entry which is preliminary data.</text>
</comment>
<dbReference type="AlphaFoldDB" id="A0A1F4R4G0"/>
<dbReference type="Proteomes" id="UP000176938">
    <property type="component" value="Unassembled WGS sequence"/>
</dbReference>
<accession>A0A1F4R4G0</accession>
<dbReference type="EMBL" id="METP01000060">
    <property type="protein sequence ID" value="OGC03121.1"/>
    <property type="molecule type" value="Genomic_DNA"/>
</dbReference>
<name>A0A1F4R4G0_UNCSA</name>
<protein>
    <submittedName>
        <fullName evidence="1">Uncharacterized protein</fullName>
    </submittedName>
</protein>
<evidence type="ECO:0000313" key="1">
    <source>
        <dbReference type="EMBL" id="OGC03121.1"/>
    </source>
</evidence>